<sequence>MNNLPLTFSFFVICLLNHSMSNHFGPAVYQLTDPVDHGEGPTWDSRTGLLYFVDIFDGRVLSYDPETSCINAITFNGAVTPVIPSQSDPHLLIVGVNRSVYAVEWNGKGKIGATKLLTTVSQQFPTSRFNDGKADKEGRLWFGTMGFEGSTGVAPNEGVLYTFTRENLLSPPAVIAPVNISNGLAWNKANDKFYYIDTPTLTVREYDYDNESGKVSNPRVVFDLRRFTTIGGFPDGMTIDKDDNLWIALYFGGAVIKVDPKTGDILQMVAIPAQCVSSVSWGGPNLDILFVTTSRHALSKQEKIRQPAAGSLFAIKNLGTHGLPAFHANIIDRIDLH</sequence>
<organism evidence="18 19">
    <name type="scientific">Ignelater luminosus</name>
    <name type="common">Cucubano</name>
    <name type="synonym">Pyrophorus luminosus</name>
    <dbReference type="NCBI Taxonomy" id="2038154"/>
    <lineage>
        <taxon>Eukaryota</taxon>
        <taxon>Metazoa</taxon>
        <taxon>Ecdysozoa</taxon>
        <taxon>Arthropoda</taxon>
        <taxon>Hexapoda</taxon>
        <taxon>Insecta</taxon>
        <taxon>Pterygota</taxon>
        <taxon>Neoptera</taxon>
        <taxon>Endopterygota</taxon>
        <taxon>Coleoptera</taxon>
        <taxon>Polyphaga</taxon>
        <taxon>Elateriformia</taxon>
        <taxon>Elateroidea</taxon>
        <taxon>Elateridae</taxon>
        <taxon>Agrypninae</taxon>
        <taxon>Pyrophorini</taxon>
        <taxon>Ignelater</taxon>
    </lineage>
</organism>
<comment type="catalytic activity">
    <reaction evidence="1">
        <text>D-glucono-1,5-lactone + H2O = D-gluconate + H(+)</text>
        <dbReference type="Rhea" id="RHEA:10440"/>
        <dbReference type="ChEBI" id="CHEBI:15377"/>
        <dbReference type="ChEBI" id="CHEBI:15378"/>
        <dbReference type="ChEBI" id="CHEBI:16217"/>
        <dbReference type="ChEBI" id="CHEBI:18391"/>
        <dbReference type="EC" id="3.1.1.17"/>
    </reaction>
</comment>
<dbReference type="InterPro" id="IPR013658">
    <property type="entry name" value="SGL"/>
</dbReference>
<keyword evidence="10 15" id="KW-0479">Metal-binding</keyword>
<gene>
    <name evidence="18" type="ORF">ILUMI_03214</name>
</gene>
<evidence type="ECO:0000256" key="10">
    <source>
        <dbReference type="ARBA" id="ARBA00022723"/>
    </source>
</evidence>
<feature type="binding site" evidence="15">
    <location>
        <position position="130"/>
    </location>
    <ligand>
        <name>substrate</name>
    </ligand>
</feature>
<feature type="binding site" evidence="15">
    <location>
        <position position="235"/>
    </location>
    <ligand>
        <name>a divalent metal cation</name>
        <dbReference type="ChEBI" id="CHEBI:60240"/>
    </ligand>
</feature>
<feature type="active site" description="Proton donor/acceptor" evidence="14">
    <location>
        <position position="235"/>
    </location>
</feature>
<dbReference type="PANTHER" id="PTHR10907:SF47">
    <property type="entry name" value="REGUCALCIN"/>
    <property type="match status" value="1"/>
</dbReference>
<dbReference type="EMBL" id="VTPC01001131">
    <property type="protein sequence ID" value="KAF2902966.1"/>
    <property type="molecule type" value="Genomic_DNA"/>
</dbReference>
<keyword evidence="9" id="KW-0963">Cytoplasm</keyword>
<dbReference type="PRINTS" id="PR01791">
    <property type="entry name" value="REGUCALCIN"/>
</dbReference>
<feature type="binding site" evidence="15">
    <location>
        <position position="39"/>
    </location>
    <ligand>
        <name>a divalent metal cation</name>
        <dbReference type="ChEBI" id="CHEBI:60240"/>
    </ligand>
</feature>
<dbReference type="GO" id="GO:0019853">
    <property type="term" value="P:L-ascorbic acid biosynthetic process"/>
    <property type="evidence" value="ECO:0007669"/>
    <property type="project" value="TreeGrafter"/>
</dbReference>
<evidence type="ECO:0000256" key="4">
    <source>
        <dbReference type="ARBA" id="ARBA00001946"/>
    </source>
</evidence>
<dbReference type="Pfam" id="PF08450">
    <property type="entry name" value="SGL"/>
    <property type="match status" value="1"/>
</dbReference>
<feature type="binding site" evidence="15">
    <location>
        <position position="148"/>
    </location>
    <ligand>
        <name>substrate</name>
    </ligand>
</feature>
<feature type="signal peptide" evidence="16">
    <location>
        <begin position="1"/>
        <end position="21"/>
    </location>
</feature>
<dbReference type="PANTHER" id="PTHR10907">
    <property type="entry name" value="REGUCALCIN"/>
    <property type="match status" value="1"/>
</dbReference>
<dbReference type="GO" id="GO:0005737">
    <property type="term" value="C:cytoplasm"/>
    <property type="evidence" value="ECO:0007669"/>
    <property type="project" value="UniProtKB-SubCell"/>
</dbReference>
<evidence type="ECO:0000256" key="5">
    <source>
        <dbReference type="ARBA" id="ARBA00004496"/>
    </source>
</evidence>
<evidence type="ECO:0000256" key="6">
    <source>
        <dbReference type="ARBA" id="ARBA00008853"/>
    </source>
</evidence>
<dbReference type="EC" id="3.1.1.17" evidence="7"/>
<dbReference type="SUPFAM" id="SSF63829">
    <property type="entry name" value="Calcium-dependent phosphotriesterase"/>
    <property type="match status" value="1"/>
</dbReference>
<comment type="cofactor">
    <cofactor evidence="3">
        <name>Mn(2+)</name>
        <dbReference type="ChEBI" id="CHEBI:29035"/>
    </cofactor>
</comment>
<evidence type="ECO:0000313" key="18">
    <source>
        <dbReference type="EMBL" id="KAF2902966.1"/>
    </source>
</evidence>
<feature type="domain" description="SMP-30/Gluconolactonase/LRE-like region" evidence="17">
    <location>
        <begin position="38"/>
        <end position="294"/>
    </location>
</feature>
<evidence type="ECO:0000259" key="17">
    <source>
        <dbReference type="Pfam" id="PF08450"/>
    </source>
</evidence>
<evidence type="ECO:0000256" key="9">
    <source>
        <dbReference type="ARBA" id="ARBA00022490"/>
    </source>
</evidence>
<keyword evidence="19" id="KW-1185">Reference proteome</keyword>
<dbReference type="OrthoDB" id="423498at2759"/>
<evidence type="ECO:0000313" key="19">
    <source>
        <dbReference type="Proteomes" id="UP000801492"/>
    </source>
</evidence>
<dbReference type="GO" id="GO:0005509">
    <property type="term" value="F:calcium ion binding"/>
    <property type="evidence" value="ECO:0007669"/>
    <property type="project" value="InterPro"/>
</dbReference>
<dbReference type="InterPro" id="IPR005511">
    <property type="entry name" value="SMP-30"/>
</dbReference>
<evidence type="ECO:0000256" key="7">
    <source>
        <dbReference type="ARBA" id="ARBA00013227"/>
    </source>
</evidence>
<evidence type="ECO:0000256" key="11">
    <source>
        <dbReference type="ARBA" id="ARBA00022801"/>
    </source>
</evidence>
<comment type="cofactor">
    <cofactor evidence="15">
        <name>Zn(2+)</name>
        <dbReference type="ChEBI" id="CHEBI:29105"/>
    </cofactor>
    <text evidence="15">Binds 1 divalent metal cation per subunit.</text>
</comment>
<evidence type="ECO:0000256" key="13">
    <source>
        <dbReference type="ARBA" id="ARBA00032464"/>
    </source>
</evidence>
<evidence type="ECO:0000256" key="16">
    <source>
        <dbReference type="SAM" id="SignalP"/>
    </source>
</evidence>
<comment type="similarity">
    <text evidence="6">Belongs to the SMP-30/CGR1 family.</text>
</comment>
<evidence type="ECO:0000256" key="8">
    <source>
        <dbReference type="ARBA" id="ARBA00016808"/>
    </source>
</evidence>
<evidence type="ECO:0000256" key="15">
    <source>
        <dbReference type="PIRSR" id="PIRSR605511-2"/>
    </source>
</evidence>
<dbReference type="GO" id="GO:0030234">
    <property type="term" value="F:enzyme regulator activity"/>
    <property type="evidence" value="ECO:0007669"/>
    <property type="project" value="InterPro"/>
</dbReference>
<evidence type="ECO:0000256" key="1">
    <source>
        <dbReference type="ARBA" id="ARBA00001589"/>
    </source>
</evidence>
<evidence type="ECO:0000256" key="14">
    <source>
        <dbReference type="PIRSR" id="PIRSR605511-1"/>
    </source>
</evidence>
<dbReference type="Proteomes" id="UP000801492">
    <property type="component" value="Unassembled WGS sequence"/>
</dbReference>
<keyword evidence="11" id="KW-0378">Hydrolase</keyword>
<feature type="binding site" evidence="15">
    <location>
        <position position="182"/>
    </location>
    <ligand>
        <name>a divalent metal cation</name>
        <dbReference type="ChEBI" id="CHEBI:60240"/>
    </ligand>
</feature>
<proteinExistence type="inferred from homology"/>
<dbReference type="InterPro" id="IPR008367">
    <property type="entry name" value="Regucalcin"/>
</dbReference>
<keyword evidence="16" id="KW-0732">Signal</keyword>
<comment type="cofactor">
    <cofactor evidence="4">
        <name>Mg(2+)</name>
        <dbReference type="ChEBI" id="CHEBI:18420"/>
    </cofactor>
</comment>
<evidence type="ECO:0000256" key="3">
    <source>
        <dbReference type="ARBA" id="ARBA00001936"/>
    </source>
</evidence>
<evidence type="ECO:0000256" key="2">
    <source>
        <dbReference type="ARBA" id="ARBA00001913"/>
    </source>
</evidence>
<accession>A0A8K0DF24</accession>
<comment type="cofactor">
    <cofactor evidence="2">
        <name>Ca(2+)</name>
        <dbReference type="ChEBI" id="CHEBI:29108"/>
    </cofactor>
</comment>
<dbReference type="PRINTS" id="PR01790">
    <property type="entry name" value="SMP30FAMILY"/>
</dbReference>
<feature type="binding site" evidence="15">
    <location>
        <position position="128"/>
    </location>
    <ligand>
        <name>substrate</name>
    </ligand>
</feature>
<comment type="caution">
    <text evidence="18">The sequence shown here is derived from an EMBL/GenBank/DDBJ whole genome shotgun (WGS) entry which is preliminary data.</text>
</comment>
<dbReference type="GO" id="GO:0004341">
    <property type="term" value="F:gluconolactonase activity"/>
    <property type="evidence" value="ECO:0007669"/>
    <property type="project" value="UniProtKB-EC"/>
</dbReference>
<dbReference type="Gene3D" id="2.120.10.30">
    <property type="entry name" value="TolB, C-terminal domain"/>
    <property type="match status" value="1"/>
</dbReference>
<feature type="chain" id="PRO_5035468510" description="Regucalcin" evidence="16">
    <location>
        <begin position="22"/>
        <end position="337"/>
    </location>
</feature>
<keyword evidence="12" id="KW-0106">Calcium</keyword>
<protein>
    <recommendedName>
        <fullName evidence="8">Regucalcin</fullName>
        <ecNumber evidence="7">3.1.1.17</ecNumber>
    </recommendedName>
    <alternativeName>
        <fullName evidence="13">Gluconolactonase</fullName>
    </alternativeName>
</protein>
<reference evidence="18" key="1">
    <citation type="submission" date="2019-08" db="EMBL/GenBank/DDBJ databases">
        <title>The genome of the North American firefly Photinus pyralis.</title>
        <authorList>
            <consortium name="Photinus pyralis genome working group"/>
            <person name="Fallon T.R."/>
            <person name="Sander Lower S.E."/>
            <person name="Weng J.-K."/>
        </authorList>
    </citation>
    <scope>NUCLEOTIDE SEQUENCE</scope>
    <source>
        <strain evidence="18">TRF0915ILg1</strain>
        <tissue evidence="18">Whole body</tissue>
    </source>
</reference>
<dbReference type="InterPro" id="IPR011042">
    <property type="entry name" value="6-blade_b-propeller_TolB-like"/>
</dbReference>
<comment type="subcellular location">
    <subcellularLocation>
        <location evidence="5">Cytoplasm</location>
    </subcellularLocation>
</comment>
<dbReference type="AlphaFoldDB" id="A0A8K0DF24"/>
<dbReference type="FunFam" id="2.120.10.30:FF:000027">
    <property type="entry name" value="Regucalcin homologue"/>
    <property type="match status" value="1"/>
</dbReference>
<keyword evidence="15" id="KW-0862">Zinc</keyword>
<evidence type="ECO:0000256" key="12">
    <source>
        <dbReference type="ARBA" id="ARBA00022837"/>
    </source>
</evidence>
<name>A0A8K0DF24_IGNLU</name>